<proteinExistence type="predicted"/>
<dbReference type="CDD" id="cd00082">
    <property type="entry name" value="HisKA"/>
    <property type="match status" value="1"/>
</dbReference>
<keyword evidence="6" id="KW-0418">Kinase</keyword>
<dbReference type="InterPro" id="IPR003661">
    <property type="entry name" value="HisK_dim/P_dom"/>
</dbReference>
<dbReference type="SMART" id="SM00387">
    <property type="entry name" value="HATPase_c"/>
    <property type="match status" value="1"/>
</dbReference>
<keyword evidence="8 9" id="KW-0472">Membrane</keyword>
<evidence type="ECO:0000256" key="1">
    <source>
        <dbReference type="ARBA" id="ARBA00000085"/>
    </source>
</evidence>
<comment type="caution">
    <text evidence="11">The sequence shown here is derived from an EMBL/GenBank/DDBJ whole genome shotgun (WGS) entry which is preliminary data.</text>
</comment>
<feature type="domain" description="Histidine kinase" evidence="10">
    <location>
        <begin position="226"/>
        <end position="468"/>
    </location>
</feature>
<evidence type="ECO:0000256" key="8">
    <source>
        <dbReference type="ARBA" id="ARBA00023136"/>
    </source>
</evidence>
<evidence type="ECO:0000256" key="4">
    <source>
        <dbReference type="ARBA" id="ARBA00022553"/>
    </source>
</evidence>
<dbReference type="InterPro" id="IPR036890">
    <property type="entry name" value="HATPase_C_sf"/>
</dbReference>
<dbReference type="SMART" id="SM00388">
    <property type="entry name" value="HisKA"/>
    <property type="match status" value="1"/>
</dbReference>
<dbReference type="Pfam" id="PF00512">
    <property type="entry name" value="HisKA"/>
    <property type="match status" value="1"/>
</dbReference>
<dbReference type="InterPro" id="IPR004358">
    <property type="entry name" value="Sig_transdc_His_kin-like_C"/>
</dbReference>
<dbReference type="FunFam" id="1.10.287.130:FF:000001">
    <property type="entry name" value="Two-component sensor histidine kinase"/>
    <property type="match status" value="1"/>
</dbReference>
<comment type="subcellular location">
    <subcellularLocation>
        <location evidence="2">Membrane</location>
    </subcellularLocation>
</comment>
<dbReference type="GO" id="GO:0005886">
    <property type="term" value="C:plasma membrane"/>
    <property type="evidence" value="ECO:0007669"/>
    <property type="project" value="TreeGrafter"/>
</dbReference>
<organism evidence="11 12">
    <name type="scientific">Bacteroides pectinophilus CAG:437</name>
    <dbReference type="NCBI Taxonomy" id="1263051"/>
    <lineage>
        <taxon>Bacteria</taxon>
        <taxon>Bacillati</taxon>
        <taxon>Bacillota</taxon>
        <taxon>Clostridia</taxon>
        <taxon>Eubacteriales</taxon>
    </lineage>
</organism>
<name>R7AM52_9FIRM</name>
<dbReference type="PRINTS" id="PR00344">
    <property type="entry name" value="BCTRLSENSOR"/>
</dbReference>
<dbReference type="PROSITE" id="PS50109">
    <property type="entry name" value="HIS_KIN"/>
    <property type="match status" value="1"/>
</dbReference>
<dbReference type="EC" id="2.7.13.3" evidence="3"/>
<evidence type="ECO:0000313" key="11">
    <source>
        <dbReference type="EMBL" id="CDD56574.1"/>
    </source>
</evidence>
<sequence length="468" mass="52571">MKKKINLNLALVSLLTIFATVVVSISMFYQLFKSEIGDNLRDIAYAISDKDVINEMKSGQYKPLMDDIRITLIDSNGKVLYDSEVDPAVLDNHLARPEVESAIKNGSGKSVRRSDTIMKNVFYYAMRLDTSDVLRVSRESGSMWNMFGTIIPFLLLMIGVIYVVCNAVGYYLVRQIIEPIENLSKNMDAVSEAGVYSELQPFVETIKKQHEDIIKGSKMRQEFTANVSHELKTPLTSISGYAELIENGIASKDDIPHFAEEIHRNAKRLLTLINDIIRLSELDASDLVPANGIDCIVTDGTAFVQASNNDKNKGRDGYELIELHELAKNCVNMLELNAKNRDITLRLSGNECRIYANRGQIEEVLYNLCDNAIRYTNAGGVVDVSVYHDDTNYNDNVVLEVKDNGIGISKEHQKRIFERFYRVDKSRSKLTGGTGLGLAIVKHIISQHHAKLELHSEEGRGTDIKIIF</sequence>
<dbReference type="GO" id="GO:0000155">
    <property type="term" value="F:phosphorelay sensor kinase activity"/>
    <property type="evidence" value="ECO:0007669"/>
    <property type="project" value="InterPro"/>
</dbReference>
<dbReference type="FunFam" id="3.30.565.10:FF:000006">
    <property type="entry name" value="Sensor histidine kinase WalK"/>
    <property type="match status" value="1"/>
</dbReference>
<dbReference type="Proteomes" id="UP000018141">
    <property type="component" value="Unassembled WGS sequence"/>
</dbReference>
<dbReference type="InterPro" id="IPR036097">
    <property type="entry name" value="HisK_dim/P_sf"/>
</dbReference>
<dbReference type="PANTHER" id="PTHR45453">
    <property type="entry name" value="PHOSPHATE REGULON SENSOR PROTEIN PHOR"/>
    <property type="match status" value="1"/>
</dbReference>
<keyword evidence="4" id="KW-0597">Phosphoprotein</keyword>
<keyword evidence="7" id="KW-0902">Two-component regulatory system</keyword>
<evidence type="ECO:0000256" key="2">
    <source>
        <dbReference type="ARBA" id="ARBA00004370"/>
    </source>
</evidence>
<evidence type="ECO:0000256" key="7">
    <source>
        <dbReference type="ARBA" id="ARBA00023012"/>
    </source>
</evidence>
<dbReference type="CDD" id="cd00075">
    <property type="entry name" value="HATPase"/>
    <property type="match status" value="1"/>
</dbReference>
<keyword evidence="9" id="KW-0812">Transmembrane</keyword>
<keyword evidence="9" id="KW-1133">Transmembrane helix</keyword>
<evidence type="ECO:0000256" key="5">
    <source>
        <dbReference type="ARBA" id="ARBA00022679"/>
    </source>
</evidence>
<dbReference type="AlphaFoldDB" id="R7AM52"/>
<evidence type="ECO:0000256" key="3">
    <source>
        <dbReference type="ARBA" id="ARBA00012438"/>
    </source>
</evidence>
<dbReference type="InterPro" id="IPR050351">
    <property type="entry name" value="BphY/WalK/GraS-like"/>
</dbReference>
<evidence type="ECO:0000256" key="9">
    <source>
        <dbReference type="SAM" id="Phobius"/>
    </source>
</evidence>
<dbReference type="PANTHER" id="PTHR45453:SF1">
    <property type="entry name" value="PHOSPHATE REGULON SENSOR PROTEIN PHOR"/>
    <property type="match status" value="1"/>
</dbReference>
<dbReference type="SUPFAM" id="SSF47384">
    <property type="entry name" value="Homodimeric domain of signal transducing histidine kinase"/>
    <property type="match status" value="1"/>
</dbReference>
<evidence type="ECO:0000313" key="12">
    <source>
        <dbReference type="Proteomes" id="UP000018141"/>
    </source>
</evidence>
<dbReference type="GO" id="GO:0004721">
    <property type="term" value="F:phosphoprotein phosphatase activity"/>
    <property type="evidence" value="ECO:0007669"/>
    <property type="project" value="TreeGrafter"/>
</dbReference>
<dbReference type="Pfam" id="PF02518">
    <property type="entry name" value="HATPase_c"/>
    <property type="match status" value="1"/>
</dbReference>
<dbReference type="Gene3D" id="3.30.565.10">
    <property type="entry name" value="Histidine kinase-like ATPase, C-terminal domain"/>
    <property type="match status" value="1"/>
</dbReference>
<evidence type="ECO:0000256" key="6">
    <source>
        <dbReference type="ARBA" id="ARBA00022777"/>
    </source>
</evidence>
<accession>R7AM52</accession>
<dbReference type="Gene3D" id="1.10.287.130">
    <property type="match status" value="1"/>
</dbReference>
<dbReference type="InterPro" id="IPR003594">
    <property type="entry name" value="HATPase_dom"/>
</dbReference>
<feature type="transmembrane region" description="Helical" evidence="9">
    <location>
        <begin position="7"/>
        <end position="32"/>
    </location>
</feature>
<dbReference type="SUPFAM" id="SSF55874">
    <property type="entry name" value="ATPase domain of HSP90 chaperone/DNA topoisomerase II/histidine kinase"/>
    <property type="match status" value="1"/>
</dbReference>
<protein>
    <recommendedName>
        <fullName evidence="3">histidine kinase</fullName>
        <ecNumber evidence="3">2.7.13.3</ecNumber>
    </recommendedName>
</protein>
<dbReference type="EMBL" id="CBHH010000036">
    <property type="protein sequence ID" value="CDD56574.1"/>
    <property type="molecule type" value="Genomic_DNA"/>
</dbReference>
<dbReference type="GO" id="GO:0016036">
    <property type="term" value="P:cellular response to phosphate starvation"/>
    <property type="evidence" value="ECO:0007669"/>
    <property type="project" value="TreeGrafter"/>
</dbReference>
<reference evidence="11" key="1">
    <citation type="submission" date="2012-11" db="EMBL/GenBank/DDBJ databases">
        <title>Dependencies among metagenomic species, viruses, plasmids and units of genetic variation.</title>
        <authorList>
            <person name="Nielsen H.B."/>
            <person name="Almeida M."/>
            <person name="Juncker A.S."/>
            <person name="Rasmussen S."/>
            <person name="Li J."/>
            <person name="Sunagawa S."/>
            <person name="Plichta D."/>
            <person name="Gautier L."/>
            <person name="Le Chatelier E."/>
            <person name="Peletier E."/>
            <person name="Bonde I."/>
            <person name="Nielsen T."/>
            <person name="Manichanh C."/>
            <person name="Arumugam M."/>
            <person name="Batto J."/>
            <person name="Santos M.B.Q.D."/>
            <person name="Blom N."/>
            <person name="Borruel N."/>
            <person name="Burgdorf K.S."/>
            <person name="Boumezbeur F."/>
            <person name="Casellas F."/>
            <person name="Dore J."/>
            <person name="Guarner F."/>
            <person name="Hansen T."/>
            <person name="Hildebrand F."/>
            <person name="Kaas R.S."/>
            <person name="Kennedy S."/>
            <person name="Kristiansen K."/>
            <person name="Kultima J.R."/>
            <person name="Leonard P."/>
            <person name="Levenez F."/>
            <person name="Lund O."/>
            <person name="Moumen B."/>
            <person name="Le Paslier D."/>
            <person name="Pons N."/>
            <person name="Pedersen O."/>
            <person name="Prifti E."/>
            <person name="Qin J."/>
            <person name="Raes J."/>
            <person name="Tap J."/>
            <person name="Tims S."/>
            <person name="Ussery D.W."/>
            <person name="Yamada T."/>
            <person name="MetaHit consortium"/>
            <person name="Renault P."/>
            <person name="Sicheritz-Ponten T."/>
            <person name="Bork P."/>
            <person name="Wang J."/>
            <person name="Brunak S."/>
            <person name="Ehrlich S.D."/>
        </authorList>
    </citation>
    <scope>NUCLEOTIDE SEQUENCE [LARGE SCALE GENOMIC DNA]</scope>
</reference>
<comment type="catalytic activity">
    <reaction evidence="1">
        <text>ATP + protein L-histidine = ADP + protein N-phospho-L-histidine.</text>
        <dbReference type="EC" id="2.7.13.3"/>
    </reaction>
</comment>
<dbReference type="InterPro" id="IPR005467">
    <property type="entry name" value="His_kinase_dom"/>
</dbReference>
<feature type="transmembrane region" description="Helical" evidence="9">
    <location>
        <begin position="150"/>
        <end position="173"/>
    </location>
</feature>
<keyword evidence="5" id="KW-0808">Transferase</keyword>
<evidence type="ECO:0000259" key="10">
    <source>
        <dbReference type="PROSITE" id="PS50109"/>
    </source>
</evidence>
<gene>
    <name evidence="11" type="ORF">BN656_01050</name>
</gene>